<evidence type="ECO:0000313" key="1">
    <source>
        <dbReference type="EMBL" id="MED6149951.1"/>
    </source>
</evidence>
<comment type="caution">
    <text evidence="1">The sequence shown here is derived from an EMBL/GenBank/DDBJ whole genome shotgun (WGS) entry which is preliminary data.</text>
</comment>
<accession>A0ABU6TP80</accession>
<gene>
    <name evidence="1" type="ORF">PIB30_067506</name>
</gene>
<evidence type="ECO:0000313" key="2">
    <source>
        <dbReference type="Proteomes" id="UP001341840"/>
    </source>
</evidence>
<protein>
    <submittedName>
        <fullName evidence="1">Uncharacterized protein</fullName>
    </submittedName>
</protein>
<proteinExistence type="predicted"/>
<sequence>MREGWLCLWFKGLNINKHVFIVGPQDIDSTVANGASAVNKNGSVTSPDFGGSDEVLRQGNLAMERLSIAELYLDLNSVLSVFVGCADDEKNQRRE</sequence>
<dbReference type="EMBL" id="JASCZI010091327">
    <property type="protein sequence ID" value="MED6149951.1"/>
    <property type="molecule type" value="Genomic_DNA"/>
</dbReference>
<reference evidence="1 2" key="1">
    <citation type="journal article" date="2023" name="Plants (Basel)">
        <title>Bridging the Gap: Combining Genomics and Transcriptomics Approaches to Understand Stylosanthes scabra, an Orphan Legume from the Brazilian Caatinga.</title>
        <authorList>
            <person name="Ferreira-Neto J.R.C."/>
            <person name="da Silva M.D."/>
            <person name="Binneck E."/>
            <person name="de Melo N.F."/>
            <person name="da Silva R.H."/>
            <person name="de Melo A.L.T.M."/>
            <person name="Pandolfi V."/>
            <person name="Bustamante F.O."/>
            <person name="Brasileiro-Vidal A.C."/>
            <person name="Benko-Iseppon A.M."/>
        </authorList>
    </citation>
    <scope>NUCLEOTIDE SEQUENCE [LARGE SCALE GENOMIC DNA]</scope>
    <source>
        <tissue evidence="1">Leaves</tissue>
    </source>
</reference>
<keyword evidence="2" id="KW-1185">Reference proteome</keyword>
<dbReference type="Proteomes" id="UP001341840">
    <property type="component" value="Unassembled WGS sequence"/>
</dbReference>
<organism evidence="1 2">
    <name type="scientific">Stylosanthes scabra</name>
    <dbReference type="NCBI Taxonomy" id="79078"/>
    <lineage>
        <taxon>Eukaryota</taxon>
        <taxon>Viridiplantae</taxon>
        <taxon>Streptophyta</taxon>
        <taxon>Embryophyta</taxon>
        <taxon>Tracheophyta</taxon>
        <taxon>Spermatophyta</taxon>
        <taxon>Magnoliopsida</taxon>
        <taxon>eudicotyledons</taxon>
        <taxon>Gunneridae</taxon>
        <taxon>Pentapetalae</taxon>
        <taxon>rosids</taxon>
        <taxon>fabids</taxon>
        <taxon>Fabales</taxon>
        <taxon>Fabaceae</taxon>
        <taxon>Papilionoideae</taxon>
        <taxon>50 kb inversion clade</taxon>
        <taxon>dalbergioids sensu lato</taxon>
        <taxon>Dalbergieae</taxon>
        <taxon>Pterocarpus clade</taxon>
        <taxon>Stylosanthes</taxon>
    </lineage>
</organism>
<name>A0ABU6TP80_9FABA</name>